<gene>
    <name evidence="1" type="ORF">EcWSU1_02489</name>
</gene>
<dbReference type="KEGG" id="eec:EcWSU1_02489"/>
<reference evidence="1 2" key="1">
    <citation type="journal article" date="2011" name="Stand. Genomic Sci.">
        <title>Complete genome of the onion pathogen Enterobacter cloacae EcWSU1.</title>
        <authorList>
            <person name="Humann J.L."/>
            <person name="Wildung M."/>
            <person name="Cheng C.H."/>
            <person name="Lee T."/>
            <person name="Stewart J.E."/>
            <person name="Drew J.C."/>
            <person name="Triplett E.W."/>
            <person name="Main D."/>
            <person name="Schroeder B.K."/>
        </authorList>
    </citation>
    <scope>NUCLEOTIDE SEQUENCE [LARGE SCALE GENOMIC DNA]</scope>
    <source>
        <strain evidence="1 2">EcWSU1</strain>
    </source>
</reference>
<dbReference type="EMBL" id="CP002886">
    <property type="protein sequence ID" value="AEW73924.1"/>
    <property type="molecule type" value="Genomic_DNA"/>
</dbReference>
<organism evidence="1 2">
    <name type="scientific">Enterobacter ludwigii</name>
    <dbReference type="NCBI Taxonomy" id="299767"/>
    <lineage>
        <taxon>Bacteria</taxon>
        <taxon>Pseudomonadati</taxon>
        <taxon>Pseudomonadota</taxon>
        <taxon>Gammaproteobacteria</taxon>
        <taxon>Enterobacterales</taxon>
        <taxon>Enterobacteriaceae</taxon>
        <taxon>Enterobacter</taxon>
        <taxon>Enterobacter cloacae complex</taxon>
    </lineage>
</organism>
<dbReference type="HOGENOM" id="CLU_3043047_0_0_6"/>
<sequence>MPPSFQMLQLTDLSLLKWIIPVDVVPNRDIPYCALLTSEITLTGKARGNASAMC</sequence>
<name>G8LDR2_9ENTR</name>
<dbReference type="Proteomes" id="UP000007838">
    <property type="component" value="Chromosome"/>
</dbReference>
<protein>
    <submittedName>
        <fullName evidence="1">Uncharacterized protein</fullName>
    </submittedName>
</protein>
<evidence type="ECO:0000313" key="2">
    <source>
        <dbReference type="Proteomes" id="UP000007838"/>
    </source>
</evidence>
<accession>G8LDR2</accession>
<evidence type="ECO:0000313" key="1">
    <source>
        <dbReference type="EMBL" id="AEW73924.1"/>
    </source>
</evidence>
<dbReference type="AlphaFoldDB" id="G8LDR2"/>
<proteinExistence type="predicted"/>